<dbReference type="EMBL" id="VITK01000003">
    <property type="protein sequence ID" value="TWB02073.1"/>
    <property type="molecule type" value="Genomic_DNA"/>
</dbReference>
<keyword evidence="1" id="KW-0472">Membrane</keyword>
<dbReference type="STRING" id="1803665.GCA_001641335_04458"/>
<feature type="transmembrane region" description="Helical" evidence="1">
    <location>
        <begin position="6"/>
        <end position="26"/>
    </location>
</feature>
<keyword evidence="1" id="KW-1133">Transmembrane helix</keyword>
<name>A0A560DYE5_9BRAD</name>
<protein>
    <submittedName>
        <fullName evidence="2">Uncharacterized protein</fullName>
    </submittedName>
</protein>
<keyword evidence="1" id="KW-0812">Transmembrane</keyword>
<gene>
    <name evidence="2" type="ORF">FBZ96_103855</name>
</gene>
<comment type="caution">
    <text evidence="2">The sequence shown here is derived from an EMBL/GenBank/DDBJ whole genome shotgun (WGS) entry which is preliminary data.</text>
</comment>
<sequence length="41" mass="4344">MPADALLVTIVVVAVFVAFGVALAWADRQSSAARIDLDSKR</sequence>
<accession>A0A560DYE5</accession>
<proteinExistence type="predicted"/>
<organism evidence="2 3">
    <name type="scientific">Bradyrhizobium stylosanthis</name>
    <dbReference type="NCBI Taxonomy" id="1803665"/>
    <lineage>
        <taxon>Bacteria</taxon>
        <taxon>Pseudomonadati</taxon>
        <taxon>Pseudomonadota</taxon>
        <taxon>Alphaproteobacteria</taxon>
        <taxon>Hyphomicrobiales</taxon>
        <taxon>Nitrobacteraceae</taxon>
        <taxon>Bradyrhizobium</taxon>
    </lineage>
</organism>
<evidence type="ECO:0000256" key="1">
    <source>
        <dbReference type="SAM" id="Phobius"/>
    </source>
</evidence>
<evidence type="ECO:0000313" key="3">
    <source>
        <dbReference type="Proteomes" id="UP000319949"/>
    </source>
</evidence>
<keyword evidence="3" id="KW-1185">Reference proteome</keyword>
<reference evidence="2 3" key="1">
    <citation type="submission" date="2019-06" db="EMBL/GenBank/DDBJ databases">
        <title>Genomic Encyclopedia of Type Strains, Phase IV (KMG-V): Genome sequencing to study the core and pangenomes of soil and plant-associated prokaryotes.</title>
        <authorList>
            <person name="Whitman W."/>
        </authorList>
    </citation>
    <scope>NUCLEOTIDE SEQUENCE [LARGE SCALE GENOMIC DNA]</scope>
    <source>
        <strain evidence="2 3">BR 510</strain>
    </source>
</reference>
<dbReference type="Proteomes" id="UP000319949">
    <property type="component" value="Unassembled WGS sequence"/>
</dbReference>
<evidence type="ECO:0000313" key="2">
    <source>
        <dbReference type="EMBL" id="TWB02073.1"/>
    </source>
</evidence>
<dbReference type="AlphaFoldDB" id="A0A560DYE5"/>